<name>A0ABN3PKE5_9ACTN</name>
<evidence type="ECO:0008006" key="4">
    <source>
        <dbReference type="Google" id="ProtNLM"/>
    </source>
</evidence>
<organism evidence="2 3">
    <name type="scientific">Actinomadura fulvescens</name>
    <dbReference type="NCBI Taxonomy" id="46160"/>
    <lineage>
        <taxon>Bacteria</taxon>
        <taxon>Bacillati</taxon>
        <taxon>Actinomycetota</taxon>
        <taxon>Actinomycetes</taxon>
        <taxon>Streptosporangiales</taxon>
        <taxon>Thermomonosporaceae</taxon>
        <taxon>Actinomadura</taxon>
    </lineage>
</organism>
<evidence type="ECO:0000313" key="2">
    <source>
        <dbReference type="EMBL" id="GAA2587566.1"/>
    </source>
</evidence>
<keyword evidence="3" id="KW-1185">Reference proteome</keyword>
<sequence length="137" mass="14402">MGFIGDAYWPGLDPADKGFEIDREEVRRIVGVLRKDIESYGSGAGCPQHLSQWSDLPPDALGDIPGSQGGFPAAQVLAGSARNAHAHIATQYQRFVDSYRAVADAIAKAVDNLDDMEGTNASTANAAATGTDTRPGI</sequence>
<evidence type="ECO:0000256" key="1">
    <source>
        <dbReference type="SAM" id="MobiDB-lite"/>
    </source>
</evidence>
<evidence type="ECO:0000313" key="3">
    <source>
        <dbReference type="Proteomes" id="UP001501509"/>
    </source>
</evidence>
<dbReference type="EMBL" id="BAAATD010000002">
    <property type="protein sequence ID" value="GAA2587566.1"/>
    <property type="molecule type" value="Genomic_DNA"/>
</dbReference>
<gene>
    <name evidence="2" type="ORF">GCM10010411_20500</name>
</gene>
<reference evidence="2 3" key="1">
    <citation type="journal article" date="2019" name="Int. J. Syst. Evol. Microbiol.">
        <title>The Global Catalogue of Microorganisms (GCM) 10K type strain sequencing project: providing services to taxonomists for standard genome sequencing and annotation.</title>
        <authorList>
            <consortium name="The Broad Institute Genomics Platform"/>
            <consortium name="The Broad Institute Genome Sequencing Center for Infectious Disease"/>
            <person name="Wu L."/>
            <person name="Ma J."/>
        </authorList>
    </citation>
    <scope>NUCLEOTIDE SEQUENCE [LARGE SCALE GENOMIC DNA]</scope>
    <source>
        <strain evidence="2 3">JCM 6833</strain>
    </source>
</reference>
<dbReference type="RefSeq" id="WP_344539948.1">
    <property type="nucleotide sequence ID" value="NZ_BAAATD010000002.1"/>
</dbReference>
<comment type="caution">
    <text evidence="2">The sequence shown here is derived from an EMBL/GenBank/DDBJ whole genome shotgun (WGS) entry which is preliminary data.</text>
</comment>
<dbReference type="Proteomes" id="UP001501509">
    <property type="component" value="Unassembled WGS sequence"/>
</dbReference>
<protein>
    <recommendedName>
        <fullName evidence="4">PE domain-containing protein</fullName>
    </recommendedName>
</protein>
<accession>A0ABN3PKE5</accession>
<feature type="region of interest" description="Disordered" evidence="1">
    <location>
        <begin position="47"/>
        <end position="67"/>
    </location>
</feature>
<proteinExistence type="predicted"/>